<keyword evidence="5" id="KW-0238">DNA-binding</keyword>
<keyword evidence="9" id="KW-0812">Transmembrane</keyword>
<dbReference type="GO" id="GO:0043565">
    <property type="term" value="F:sequence-specific DNA binding"/>
    <property type="evidence" value="ECO:0007669"/>
    <property type="project" value="TreeGrafter"/>
</dbReference>
<dbReference type="SMART" id="SM00906">
    <property type="entry name" value="Fungal_trans"/>
    <property type="match status" value="1"/>
</dbReference>
<evidence type="ECO:0000256" key="4">
    <source>
        <dbReference type="ARBA" id="ARBA00023015"/>
    </source>
</evidence>
<dbReference type="InterPro" id="IPR052202">
    <property type="entry name" value="Yeast_MetPath_Reg"/>
</dbReference>
<evidence type="ECO:0000256" key="7">
    <source>
        <dbReference type="ARBA" id="ARBA00023242"/>
    </source>
</evidence>
<dbReference type="AlphaFoldDB" id="A0A177CDQ3"/>
<dbReference type="GO" id="GO:0005634">
    <property type="term" value="C:nucleus"/>
    <property type="evidence" value="ECO:0007669"/>
    <property type="project" value="UniProtKB-SubCell"/>
</dbReference>
<comment type="subcellular location">
    <subcellularLocation>
        <location evidence="1">Nucleus</location>
    </subcellularLocation>
</comment>
<evidence type="ECO:0000256" key="5">
    <source>
        <dbReference type="ARBA" id="ARBA00023125"/>
    </source>
</evidence>
<dbReference type="STRING" id="1460663.A0A177CDQ3"/>
<dbReference type="Pfam" id="PF00172">
    <property type="entry name" value="Zn_clus"/>
    <property type="match status" value="1"/>
</dbReference>
<keyword evidence="12" id="KW-1185">Reference proteome</keyword>
<dbReference type="PROSITE" id="PS00463">
    <property type="entry name" value="ZN2_CY6_FUNGAL_1"/>
    <property type="match status" value="1"/>
</dbReference>
<dbReference type="GeneID" id="28765446"/>
<reference evidence="11 12" key="1">
    <citation type="submission" date="2016-05" db="EMBL/GenBank/DDBJ databases">
        <title>Comparative analysis of secretome profiles of manganese(II)-oxidizing ascomycete fungi.</title>
        <authorList>
            <consortium name="DOE Joint Genome Institute"/>
            <person name="Zeiner C.A."/>
            <person name="Purvine S.O."/>
            <person name="Zink E.M."/>
            <person name="Wu S."/>
            <person name="Pasa-Tolic L."/>
            <person name="Chaput D.L."/>
            <person name="Haridas S."/>
            <person name="Grigoriev I.V."/>
            <person name="Santelli C.M."/>
            <person name="Hansel C.M."/>
        </authorList>
    </citation>
    <scope>NUCLEOTIDE SEQUENCE [LARGE SCALE GENOMIC DNA]</scope>
    <source>
        <strain evidence="11 12">AP3s5-JAC2a</strain>
    </source>
</reference>
<dbReference type="InterPro" id="IPR036864">
    <property type="entry name" value="Zn2-C6_fun-type_DNA-bd_sf"/>
</dbReference>
<dbReference type="GO" id="GO:0008270">
    <property type="term" value="F:zinc ion binding"/>
    <property type="evidence" value="ECO:0007669"/>
    <property type="project" value="InterPro"/>
</dbReference>
<evidence type="ECO:0000256" key="2">
    <source>
        <dbReference type="ARBA" id="ARBA00022723"/>
    </source>
</evidence>
<dbReference type="OrthoDB" id="9970124at2759"/>
<evidence type="ECO:0000259" key="10">
    <source>
        <dbReference type="PROSITE" id="PS50048"/>
    </source>
</evidence>
<dbReference type="SUPFAM" id="SSF57701">
    <property type="entry name" value="Zn2/Cys6 DNA-binding domain"/>
    <property type="match status" value="1"/>
</dbReference>
<sequence length="756" mass="84501">METSVSARSPQSGARQPSAPRRVRAALACQRCKGRKQKCEGGQPSCRSCIKAGITCVYEPTLRPRYPGGKMLYINALEERIAFLEAQLPEHRRDHFGGAEDAISPSHPLDSNNPSCDGMRAEHCIEEEDSTVVDGVAYLSLCASGTTDAAPEPFYMGSSSGATIARLIQSAIFNGRKASSVSAQRETLRSDSVSSFGSSIPTPSFVNRFYPYPQPAQAQRLFSVFFNRMHTKWPILDRTVYEKVYERQYDQASLPIIERCTLHLIYAISARFLQLTKQQGIDVDPEAHFVAAIEQMDYIMERHNTLTVQFLTLLAVYGQRSPYGAGVWSQVRYAMTLCVELGMHRKPTANSPQRDPRDLELRRRIFWSCYCLDRLTSMLLGRTFAISDHDINVELPSSDTAFWDLTSAHSPADYGACQSNVIPFIHDIKLRKLQSKIQRTVFRVDIDQSSHSLEDKTREDAEVESIRHELDTWVNSIPVAASSAAQDEARWMYEPEANADSDSCNYFTLQYHKAILSLYTNVLPTLSVDDHRFSACAQSAARMCSTYKRLNQLKVLSFTIIALHSCFVAGLTLVYCLWRDKRLFNFEILEATRSCSQCLTIFGERWPGAARYGEIFETLQGSVIRAIMEPKPSRNLGRDLDMLVEPAAAKAGAPNHTDPLLGAVKDVFMEVDEDVPGGGQGWRLFTEMVQSDIQVPELMAGERCTVGTTTRNDFTTPNWSDGTANPLSSFDEAIGAEQGSLGDQGRWDHGFFAGYD</sequence>
<dbReference type="InterPro" id="IPR007219">
    <property type="entry name" value="XnlR_reg_dom"/>
</dbReference>
<dbReference type="EMBL" id="KV441552">
    <property type="protein sequence ID" value="OAG05446.1"/>
    <property type="molecule type" value="Genomic_DNA"/>
</dbReference>
<dbReference type="PROSITE" id="PS50048">
    <property type="entry name" value="ZN2_CY6_FUNGAL_2"/>
    <property type="match status" value="1"/>
</dbReference>
<feature type="transmembrane region" description="Helical" evidence="9">
    <location>
        <begin position="555"/>
        <end position="578"/>
    </location>
</feature>
<name>A0A177CDQ3_9PLEO</name>
<gene>
    <name evidence="11" type="ORF">CC84DRAFT_1205248</name>
</gene>
<evidence type="ECO:0000256" key="6">
    <source>
        <dbReference type="ARBA" id="ARBA00023163"/>
    </source>
</evidence>
<keyword evidence="3" id="KW-0862">Zinc</keyword>
<dbReference type="RefSeq" id="XP_018035811.1">
    <property type="nucleotide sequence ID" value="XM_018181960.1"/>
</dbReference>
<dbReference type="GO" id="GO:0000981">
    <property type="term" value="F:DNA-binding transcription factor activity, RNA polymerase II-specific"/>
    <property type="evidence" value="ECO:0007669"/>
    <property type="project" value="InterPro"/>
</dbReference>
<feature type="region of interest" description="Disordered" evidence="8">
    <location>
        <begin position="1"/>
        <end position="22"/>
    </location>
</feature>
<keyword evidence="4" id="KW-0805">Transcription regulation</keyword>
<dbReference type="Proteomes" id="UP000077069">
    <property type="component" value="Unassembled WGS sequence"/>
</dbReference>
<keyword evidence="9" id="KW-0472">Membrane</keyword>
<feature type="compositionally biased region" description="Polar residues" evidence="8">
    <location>
        <begin position="1"/>
        <end position="15"/>
    </location>
</feature>
<proteinExistence type="predicted"/>
<evidence type="ECO:0000256" key="1">
    <source>
        <dbReference type="ARBA" id="ARBA00004123"/>
    </source>
</evidence>
<evidence type="ECO:0000256" key="9">
    <source>
        <dbReference type="SAM" id="Phobius"/>
    </source>
</evidence>
<dbReference type="CDD" id="cd12148">
    <property type="entry name" value="fungal_TF_MHR"/>
    <property type="match status" value="1"/>
</dbReference>
<keyword evidence="9" id="KW-1133">Transmembrane helix</keyword>
<evidence type="ECO:0000256" key="3">
    <source>
        <dbReference type="ARBA" id="ARBA00022833"/>
    </source>
</evidence>
<keyword evidence="6" id="KW-0804">Transcription</keyword>
<evidence type="ECO:0000256" key="8">
    <source>
        <dbReference type="SAM" id="MobiDB-lite"/>
    </source>
</evidence>
<dbReference type="GO" id="GO:0045944">
    <property type="term" value="P:positive regulation of transcription by RNA polymerase II"/>
    <property type="evidence" value="ECO:0007669"/>
    <property type="project" value="TreeGrafter"/>
</dbReference>
<dbReference type="CDD" id="cd00067">
    <property type="entry name" value="GAL4"/>
    <property type="match status" value="1"/>
</dbReference>
<protein>
    <recommendedName>
        <fullName evidence="10">Zn(2)-C6 fungal-type domain-containing protein</fullName>
    </recommendedName>
</protein>
<dbReference type="Pfam" id="PF04082">
    <property type="entry name" value="Fungal_trans"/>
    <property type="match status" value="1"/>
</dbReference>
<dbReference type="Gene3D" id="4.10.240.10">
    <property type="entry name" value="Zn(2)-C6 fungal-type DNA-binding domain"/>
    <property type="match status" value="1"/>
</dbReference>
<dbReference type="GO" id="GO:0006351">
    <property type="term" value="P:DNA-templated transcription"/>
    <property type="evidence" value="ECO:0007669"/>
    <property type="project" value="InterPro"/>
</dbReference>
<feature type="domain" description="Zn(2)-C6 fungal-type" evidence="10">
    <location>
        <begin position="28"/>
        <end position="58"/>
    </location>
</feature>
<dbReference type="InParanoid" id="A0A177CDQ3"/>
<dbReference type="InterPro" id="IPR001138">
    <property type="entry name" value="Zn2Cys6_DnaBD"/>
</dbReference>
<dbReference type="SMART" id="SM00066">
    <property type="entry name" value="GAL4"/>
    <property type="match status" value="1"/>
</dbReference>
<accession>A0A177CDQ3</accession>
<dbReference type="PANTHER" id="PTHR47782">
    <property type="entry name" value="ZN(II)2CYS6 TRANSCRIPTION FACTOR (EUROFUNG)-RELATED"/>
    <property type="match status" value="1"/>
</dbReference>
<organism evidence="11 12">
    <name type="scientific">Paraphaeosphaeria sporulosa</name>
    <dbReference type="NCBI Taxonomy" id="1460663"/>
    <lineage>
        <taxon>Eukaryota</taxon>
        <taxon>Fungi</taxon>
        <taxon>Dikarya</taxon>
        <taxon>Ascomycota</taxon>
        <taxon>Pezizomycotina</taxon>
        <taxon>Dothideomycetes</taxon>
        <taxon>Pleosporomycetidae</taxon>
        <taxon>Pleosporales</taxon>
        <taxon>Massarineae</taxon>
        <taxon>Didymosphaeriaceae</taxon>
        <taxon>Paraphaeosphaeria</taxon>
    </lineage>
</organism>
<keyword evidence="7" id="KW-0539">Nucleus</keyword>
<evidence type="ECO:0000313" key="12">
    <source>
        <dbReference type="Proteomes" id="UP000077069"/>
    </source>
</evidence>
<keyword evidence="2" id="KW-0479">Metal-binding</keyword>
<evidence type="ECO:0000313" key="11">
    <source>
        <dbReference type="EMBL" id="OAG05446.1"/>
    </source>
</evidence>
<dbReference type="PANTHER" id="PTHR47782:SF12">
    <property type="entry name" value="ZN(II)2CYS6 TRANSCRIPTION FACTOR (EUROFUNG)"/>
    <property type="match status" value="1"/>
</dbReference>